<dbReference type="Proteomes" id="UP001317629">
    <property type="component" value="Chromosome"/>
</dbReference>
<evidence type="ECO:0000259" key="2">
    <source>
        <dbReference type="Pfam" id="PF13467"/>
    </source>
</evidence>
<keyword evidence="4" id="KW-1185">Reference proteome</keyword>
<dbReference type="Pfam" id="PF13467">
    <property type="entry name" value="RHH_4"/>
    <property type="match status" value="1"/>
</dbReference>
<feature type="domain" description="Ribbon-helix-helix" evidence="2">
    <location>
        <begin position="31"/>
        <end position="91"/>
    </location>
</feature>
<dbReference type="InterPro" id="IPR027373">
    <property type="entry name" value="RHH_dom"/>
</dbReference>
<name>A0ABN6VJ73_9HYPH</name>
<feature type="region of interest" description="Disordered" evidence="1">
    <location>
        <begin position="1"/>
        <end position="27"/>
    </location>
</feature>
<protein>
    <recommendedName>
        <fullName evidence="2">Ribbon-helix-helix domain-containing protein</fullName>
    </recommendedName>
</protein>
<reference evidence="3 4" key="1">
    <citation type="journal article" date="2023" name="Int. J. Syst. Evol. Microbiol.">
        <title>Methylocystis iwaonis sp. nov., a type II methane-oxidizing bacterium from surface soil of a rice paddy field in Japan, and emended description of the genus Methylocystis (ex Whittenbury et al. 1970) Bowman et al. 1993.</title>
        <authorList>
            <person name="Kaise H."/>
            <person name="Sawadogo J.B."/>
            <person name="Alam M.S."/>
            <person name="Ueno C."/>
            <person name="Dianou D."/>
            <person name="Shinjo R."/>
            <person name="Asakawa S."/>
        </authorList>
    </citation>
    <scope>NUCLEOTIDE SEQUENCE [LARGE SCALE GENOMIC DNA]</scope>
    <source>
        <strain evidence="3 4">SS37A-Re</strain>
    </source>
</reference>
<organism evidence="3 4">
    <name type="scientific">Methylocystis iwaonis</name>
    <dbReference type="NCBI Taxonomy" id="2885079"/>
    <lineage>
        <taxon>Bacteria</taxon>
        <taxon>Pseudomonadati</taxon>
        <taxon>Pseudomonadota</taxon>
        <taxon>Alphaproteobacteria</taxon>
        <taxon>Hyphomicrobiales</taxon>
        <taxon>Methylocystaceae</taxon>
        <taxon>Methylocystis</taxon>
    </lineage>
</organism>
<proteinExistence type="predicted"/>
<dbReference type="InterPro" id="IPR038268">
    <property type="entry name" value="RHH_sf"/>
</dbReference>
<accession>A0ABN6VJ73</accession>
<evidence type="ECO:0000256" key="1">
    <source>
        <dbReference type="SAM" id="MobiDB-lite"/>
    </source>
</evidence>
<evidence type="ECO:0000313" key="4">
    <source>
        <dbReference type="Proteomes" id="UP001317629"/>
    </source>
</evidence>
<dbReference type="RefSeq" id="WP_434085961.1">
    <property type="nucleotide sequence ID" value="NZ_AP027142.1"/>
</dbReference>
<dbReference type="EMBL" id="AP027142">
    <property type="protein sequence ID" value="BDV35718.1"/>
    <property type="molecule type" value="Genomic_DNA"/>
</dbReference>
<dbReference type="Gene3D" id="1.10.3990.20">
    <property type="entry name" value="protein bp1543"/>
    <property type="match status" value="1"/>
</dbReference>
<gene>
    <name evidence="3" type="ORF">SS37A_32470</name>
</gene>
<evidence type="ECO:0000313" key="3">
    <source>
        <dbReference type="EMBL" id="BDV35718.1"/>
    </source>
</evidence>
<sequence length="101" mass="10697">MSTDRAPSGAQADGFGEGPQPEGRKSGVRVVKHSIVIAGHRTSVSLEDAFWRALKGIAAKDGVSLAGLVARVDAERGEANLSSALRVFVLERAKERRPSDD</sequence>